<evidence type="ECO:0000256" key="1">
    <source>
        <dbReference type="SAM" id="Phobius"/>
    </source>
</evidence>
<dbReference type="EMBL" id="JBFOHK010000001">
    <property type="protein sequence ID" value="MEW9570799.1"/>
    <property type="molecule type" value="Genomic_DNA"/>
</dbReference>
<sequence>MSATVLPRPAGSQPAGAGGIHPGVILALAAWFVLVVLLGVSGAFVGRPGQPPVAIAIGVGAPLLLFFAWLRYSPSFRAFVLSLDLRLITAMQAWRWAGLGFLSLYAHGVLPAMFALPAGLGDMAVGFAAPWMILALVRRRDFAASRAFVRWNVLGMLDLAMAITLGTLSASPSTGALGEVTTAPMATLPLLVIPAFLVPLFLMLHTAALMQSRLIARSRDT</sequence>
<keyword evidence="1" id="KW-0812">Transmembrane</keyword>
<feature type="transmembrane region" description="Helical" evidence="1">
    <location>
        <begin position="24"/>
        <end position="46"/>
    </location>
</feature>
<protein>
    <recommendedName>
        <fullName evidence="4">MFS transporter</fullName>
    </recommendedName>
</protein>
<evidence type="ECO:0008006" key="4">
    <source>
        <dbReference type="Google" id="ProtNLM"/>
    </source>
</evidence>
<dbReference type="RefSeq" id="WP_367852872.1">
    <property type="nucleotide sequence ID" value="NZ_JBFOHK010000001.1"/>
</dbReference>
<reference evidence="2 3" key="1">
    <citation type="submission" date="2024-06" db="EMBL/GenBank/DDBJ databases">
        <authorList>
            <person name="Woo H."/>
        </authorList>
    </citation>
    <scope>NUCLEOTIDE SEQUENCE [LARGE SCALE GENOMIC DNA]</scope>
    <source>
        <strain evidence="2 3">Si-c</strain>
    </source>
</reference>
<accession>A0ABV3QB37</accession>
<feature type="transmembrane region" description="Helical" evidence="1">
    <location>
        <begin position="149"/>
        <end position="168"/>
    </location>
</feature>
<comment type="caution">
    <text evidence="2">The sequence shown here is derived from an EMBL/GenBank/DDBJ whole genome shotgun (WGS) entry which is preliminary data.</text>
</comment>
<keyword evidence="1" id="KW-0472">Membrane</keyword>
<name>A0ABV3QB37_9GAMM</name>
<organism evidence="2 3">
    <name type="scientific">Rhodanobacter lycopersici</name>
    <dbReference type="NCBI Taxonomy" id="3162487"/>
    <lineage>
        <taxon>Bacteria</taxon>
        <taxon>Pseudomonadati</taxon>
        <taxon>Pseudomonadota</taxon>
        <taxon>Gammaproteobacteria</taxon>
        <taxon>Lysobacterales</taxon>
        <taxon>Rhodanobacteraceae</taxon>
        <taxon>Rhodanobacter</taxon>
    </lineage>
</organism>
<evidence type="ECO:0000313" key="3">
    <source>
        <dbReference type="Proteomes" id="UP001556220"/>
    </source>
</evidence>
<feature type="transmembrane region" description="Helical" evidence="1">
    <location>
        <begin position="120"/>
        <end position="137"/>
    </location>
</feature>
<proteinExistence type="predicted"/>
<feature type="transmembrane region" description="Helical" evidence="1">
    <location>
        <begin position="188"/>
        <end position="209"/>
    </location>
</feature>
<keyword evidence="1" id="KW-1133">Transmembrane helix</keyword>
<dbReference type="Proteomes" id="UP001556220">
    <property type="component" value="Unassembled WGS sequence"/>
</dbReference>
<evidence type="ECO:0000313" key="2">
    <source>
        <dbReference type="EMBL" id="MEW9570799.1"/>
    </source>
</evidence>
<keyword evidence="3" id="KW-1185">Reference proteome</keyword>
<gene>
    <name evidence="2" type="ORF">ABQJ54_03485</name>
</gene>
<feature type="transmembrane region" description="Helical" evidence="1">
    <location>
        <begin position="52"/>
        <end position="72"/>
    </location>
</feature>